<dbReference type="AlphaFoldDB" id="A0A8G1RPG9"/>
<gene>
    <name evidence="2" type="ORF">BO72DRAFT_448291</name>
</gene>
<feature type="transmembrane region" description="Helical" evidence="1">
    <location>
        <begin position="33"/>
        <end position="49"/>
    </location>
</feature>
<feature type="transmembrane region" description="Helical" evidence="1">
    <location>
        <begin position="7"/>
        <end position="27"/>
    </location>
</feature>
<dbReference type="GeneID" id="63862092"/>
<sequence length="55" mass="6327">MKHTFFFRLFSLTLGFLVKFLLLLFFLLAAKVALLYLGVFISAGLLVLGRNCDWQ</sequence>
<organism evidence="2 3">
    <name type="scientific">Aspergillus fijiensis CBS 313.89</name>
    <dbReference type="NCBI Taxonomy" id="1448319"/>
    <lineage>
        <taxon>Eukaryota</taxon>
        <taxon>Fungi</taxon>
        <taxon>Dikarya</taxon>
        <taxon>Ascomycota</taxon>
        <taxon>Pezizomycotina</taxon>
        <taxon>Eurotiomycetes</taxon>
        <taxon>Eurotiomycetidae</taxon>
        <taxon>Eurotiales</taxon>
        <taxon>Aspergillaceae</taxon>
        <taxon>Aspergillus</taxon>
    </lineage>
</organism>
<keyword evidence="1" id="KW-1133">Transmembrane helix</keyword>
<proteinExistence type="predicted"/>
<dbReference type="EMBL" id="KZ824645">
    <property type="protein sequence ID" value="RAK76929.1"/>
    <property type="molecule type" value="Genomic_DNA"/>
</dbReference>
<dbReference type="VEuPathDB" id="FungiDB:BO72DRAFT_448291"/>
<evidence type="ECO:0000256" key="1">
    <source>
        <dbReference type="SAM" id="Phobius"/>
    </source>
</evidence>
<evidence type="ECO:0000313" key="2">
    <source>
        <dbReference type="EMBL" id="RAK76929.1"/>
    </source>
</evidence>
<dbReference type="Proteomes" id="UP000249789">
    <property type="component" value="Unassembled WGS sequence"/>
</dbReference>
<keyword evidence="1" id="KW-0472">Membrane</keyword>
<accession>A0A8G1RPG9</accession>
<dbReference type="RefSeq" id="XP_040800939.1">
    <property type="nucleotide sequence ID" value="XM_040944759.1"/>
</dbReference>
<name>A0A8G1RPG9_9EURO</name>
<keyword evidence="1" id="KW-0812">Transmembrane</keyword>
<keyword evidence="3" id="KW-1185">Reference proteome</keyword>
<protein>
    <submittedName>
        <fullName evidence="2">Uncharacterized protein</fullName>
    </submittedName>
</protein>
<evidence type="ECO:0000313" key="3">
    <source>
        <dbReference type="Proteomes" id="UP000249789"/>
    </source>
</evidence>
<reference evidence="2 3" key="1">
    <citation type="submission" date="2018-02" db="EMBL/GenBank/DDBJ databases">
        <title>The genomes of Aspergillus section Nigri reveals drivers in fungal speciation.</title>
        <authorList>
            <consortium name="DOE Joint Genome Institute"/>
            <person name="Vesth T.C."/>
            <person name="Nybo J."/>
            <person name="Theobald S."/>
            <person name="Brandl J."/>
            <person name="Frisvad J.C."/>
            <person name="Nielsen K.F."/>
            <person name="Lyhne E.K."/>
            <person name="Kogle M.E."/>
            <person name="Kuo A."/>
            <person name="Riley R."/>
            <person name="Clum A."/>
            <person name="Nolan M."/>
            <person name="Lipzen A."/>
            <person name="Salamov A."/>
            <person name="Henrissat B."/>
            <person name="Wiebenga A."/>
            <person name="De vries R.P."/>
            <person name="Grigoriev I.V."/>
            <person name="Mortensen U.H."/>
            <person name="Andersen M.R."/>
            <person name="Baker S.E."/>
        </authorList>
    </citation>
    <scope>NUCLEOTIDE SEQUENCE [LARGE SCALE GENOMIC DNA]</scope>
    <source>
        <strain evidence="2 3">CBS 313.89</strain>
    </source>
</reference>